<proteinExistence type="predicted"/>
<dbReference type="STRING" id="1384056.N787_05470"/>
<dbReference type="InterPro" id="IPR013783">
    <property type="entry name" value="Ig-like_fold"/>
</dbReference>
<evidence type="ECO:0000313" key="1">
    <source>
        <dbReference type="EMBL" id="KFN41719.1"/>
    </source>
</evidence>
<keyword evidence="2" id="KW-1185">Reference proteome</keyword>
<sequence length="648" mass="70973">MGLAISILALDAQARPLAQSAEEAAWQDQVIAPEDLEPLPPDEDAGFDADGLPRSFRMELLMSRTERGAETFTETGASLGGFRDTEMHGTFSLDATVQRADGRQGRDAEWGGKATLWQRGLYMDGGWRANNGLGVLNTPSPELLRQQYRFFLPSVPFAGASTEWLQGRDDLQLQASLGRAGVFNGARVVGFELADGNVGSVSGQWRLDSRWRAAASVLATDGRIVPDEQGGTFFQDGRTRALHAATGWDDGRNSVNTNLQASNGDFGNAWGAWLDVQHERGRYTHNYGAFNLQPDLAWGAQPINNDNRGAYYRLNYQHARWTWNAGFDRITSISGDTFDGWYGTAFARYQASTATGYGASVALRDAGDSDALATQLFLDRTNRWGNSRAQLEYAGSTGGAKDDSWQLSLDQSLQLQQGKRLTLTAAYGELSYDDRPATGTYSVAAYGGIDLTDRLTLDGTARWTQGDGPDAFRGADINLNLAWRVANRWWLVATLYENRGSRRSPFVIDPLATEQPFVNLPRDRSVFLSLRYERQAGTSAAVIGGNPGSAAGSVQGSVFLDENDDGQRSASELPAANVTVLLDGRFAVRTDSQGNFEFPRVAVGSHQVEVVPDNLPLPWFLDEQADRRSIEVVVRETTRVDIGARRQR</sequence>
<dbReference type="Gene3D" id="2.60.40.10">
    <property type="entry name" value="Immunoglobulins"/>
    <property type="match status" value="1"/>
</dbReference>
<dbReference type="EMBL" id="AVCK01000063">
    <property type="protein sequence ID" value="KFN41719.1"/>
    <property type="molecule type" value="Genomic_DNA"/>
</dbReference>
<gene>
    <name evidence="1" type="ORF">N787_05470</name>
</gene>
<dbReference type="PATRIC" id="fig|1384056.3.peg.2608"/>
<evidence type="ECO:0008006" key="3">
    <source>
        <dbReference type="Google" id="ProtNLM"/>
    </source>
</evidence>
<dbReference type="AlphaFoldDB" id="A0A091ARU4"/>
<comment type="caution">
    <text evidence="1">The sequence shown here is derived from an EMBL/GenBank/DDBJ whole genome shotgun (WGS) entry which is preliminary data.</text>
</comment>
<name>A0A091ARU4_9GAMM</name>
<accession>A0A091ARU4</accession>
<reference evidence="1 2" key="1">
    <citation type="submission" date="2013-09" db="EMBL/GenBank/DDBJ databases">
        <title>Genome sequencing of Arenimonas metalli.</title>
        <authorList>
            <person name="Chen F."/>
            <person name="Wang G."/>
        </authorList>
    </citation>
    <scope>NUCLEOTIDE SEQUENCE [LARGE SCALE GENOMIC DNA]</scope>
    <source>
        <strain evidence="1 2">CF5-1</strain>
    </source>
</reference>
<protein>
    <recommendedName>
        <fullName evidence="3">SD-repeat containing protein B domain-containing protein</fullName>
    </recommendedName>
</protein>
<evidence type="ECO:0000313" key="2">
    <source>
        <dbReference type="Proteomes" id="UP000029393"/>
    </source>
</evidence>
<dbReference type="SUPFAM" id="SSF117074">
    <property type="entry name" value="Hypothetical protein PA1324"/>
    <property type="match status" value="1"/>
</dbReference>
<dbReference type="Proteomes" id="UP000029393">
    <property type="component" value="Unassembled WGS sequence"/>
</dbReference>
<dbReference type="eggNOG" id="ENOG5032TC4">
    <property type="taxonomic scope" value="Bacteria"/>
</dbReference>
<organism evidence="1 2">
    <name type="scientific">Arenimonas metalli CF5-1</name>
    <dbReference type="NCBI Taxonomy" id="1384056"/>
    <lineage>
        <taxon>Bacteria</taxon>
        <taxon>Pseudomonadati</taxon>
        <taxon>Pseudomonadota</taxon>
        <taxon>Gammaproteobacteria</taxon>
        <taxon>Lysobacterales</taxon>
        <taxon>Lysobacteraceae</taxon>
        <taxon>Arenimonas</taxon>
    </lineage>
</organism>